<dbReference type="EMBL" id="LYBM01000013">
    <property type="protein sequence ID" value="ODA33730.1"/>
    <property type="molecule type" value="Genomic_DNA"/>
</dbReference>
<dbReference type="Pfam" id="PF13517">
    <property type="entry name" value="FG-GAP_3"/>
    <property type="match status" value="1"/>
</dbReference>
<dbReference type="AlphaFoldDB" id="A0A1C3EKH1"/>
<dbReference type="RefSeq" id="WP_068901356.1">
    <property type="nucleotide sequence ID" value="NZ_JBHUIF010000015.1"/>
</dbReference>
<dbReference type="InterPro" id="IPR028994">
    <property type="entry name" value="Integrin_alpha_N"/>
</dbReference>
<protein>
    <recommendedName>
        <fullName evidence="4">ASPIC/UnbV domain-containing protein</fullName>
    </recommendedName>
</protein>
<organism evidence="2 3">
    <name type="scientific">Veronia pacifica</name>
    <dbReference type="NCBI Taxonomy" id="1080227"/>
    <lineage>
        <taxon>Bacteria</taxon>
        <taxon>Pseudomonadati</taxon>
        <taxon>Pseudomonadota</taxon>
        <taxon>Gammaproteobacteria</taxon>
        <taxon>Vibrionales</taxon>
        <taxon>Vibrionaceae</taxon>
        <taxon>Veronia</taxon>
    </lineage>
</organism>
<gene>
    <name evidence="2" type="ORF">A8L45_08825</name>
</gene>
<keyword evidence="1" id="KW-0732">Signal</keyword>
<name>A0A1C3EKH1_9GAMM</name>
<dbReference type="PANTHER" id="PTHR16026">
    <property type="entry name" value="CARTILAGE ACIDIC PROTEIN 1"/>
    <property type="match status" value="1"/>
</dbReference>
<proteinExistence type="predicted"/>
<comment type="caution">
    <text evidence="2">The sequence shown here is derived from an EMBL/GenBank/DDBJ whole genome shotgun (WGS) entry which is preliminary data.</text>
</comment>
<evidence type="ECO:0000313" key="2">
    <source>
        <dbReference type="EMBL" id="ODA33730.1"/>
    </source>
</evidence>
<reference evidence="2 3" key="1">
    <citation type="submission" date="2016-05" db="EMBL/GenBank/DDBJ databases">
        <title>Genomic Taxonomy of the Vibrionaceae.</title>
        <authorList>
            <person name="Gomez-Gil B."/>
            <person name="Enciso-Ibarra J."/>
        </authorList>
    </citation>
    <scope>NUCLEOTIDE SEQUENCE [LARGE SCALE GENOMIC DNA]</scope>
    <source>
        <strain evidence="2 3">CAIM 1920</strain>
    </source>
</reference>
<dbReference type="Gene3D" id="1.25.10.10">
    <property type="entry name" value="Leucine-rich Repeat Variant"/>
    <property type="match status" value="1"/>
</dbReference>
<evidence type="ECO:0008006" key="4">
    <source>
        <dbReference type="Google" id="ProtNLM"/>
    </source>
</evidence>
<dbReference type="InterPro" id="IPR016024">
    <property type="entry name" value="ARM-type_fold"/>
</dbReference>
<accession>A0A1C3EKH1</accession>
<dbReference type="SUPFAM" id="SSF69318">
    <property type="entry name" value="Integrin alpha N-terminal domain"/>
    <property type="match status" value="1"/>
</dbReference>
<dbReference type="SUPFAM" id="SSF48371">
    <property type="entry name" value="ARM repeat"/>
    <property type="match status" value="1"/>
</dbReference>
<dbReference type="Proteomes" id="UP000094936">
    <property type="component" value="Unassembled WGS sequence"/>
</dbReference>
<sequence length="1245" mass="139273">MFKYFSFQRILLVVLCVLVFGLGLERHWPEAFKKLTASIPFPVSSPAQSGNRLPASPVLPVFVDRTLAYGLFHRHQQNASGITNIADSLAGGACVFDVDQDGWQDLFIIGGSGARELAESHGIWQKTQGDALFRNIGGKRFELVATYQHDHSMGCAVGDLNQDGREDLIVSHRNGLSIYENQPTGLNPAPYRTAAKSWYTNILLTDINHDGLVDIYASGFITPPEENVTNGGIASNVGFNPVQYDAAPNLLLINHGGLIFTDQTDDFAVRDASGKGLSALSWDINHDGRRDLYTVNANDSGNKVYVTRKSVFNTSQKLRDKSQVFDFRMQTGSRAAIYGPLVDNWNFDLLVSHPEGSLQSLVARSLKPPYFQNVTQSAQFSAVDERYLSVWGNIVADLNNDGWLDVVSRTGKLTPETDTPYLTKRQPDVVAMNLGGQFKKLSLEDMGVVNSLDYSGRGGVYADFDNDGDMDLFLTNNNDAGQLLLNRTPKVADWLGFELVSVDKANGLDMSITVEFQDGTTIRRHSNSRFSFLSYGDKRFLIPASKPVKIVTVNWPDGSESSHDKLALNQYMTIQQKEDISLATLVSLGLEKLDELENRAGKGEKESTTAEDQTDFSLANVFSPKISSDNEISKLFLSETLALDKEPGSLAAWIYQLDAGAIFTESLFAKLSSDPSAGKAFSEQLMYRRPGNAMLAYLPALFQNPSPDVRERTVRALSKWQIDATIPMVLPLLDDDSVAVRCAVNQMMIDLFEQNRTLSDHKWLALPDMVNALGNEPAPCQLRALGASRHHKSLNALLGYLDHPNLIIALTARLSLGELNQPGGFLPMAEDLKRYSQSEPDERKARLALSSIVSLRKLASNQQLEELSEWLLGLSATHVETLLVTFQRYNTPGLALATLQEAVKSHLQPLRQGSIVGGEQLRDLTHLVLLSAIRGIDNRMLYQWQHVQNPGWKDELFNTLISFDDHYPVNINLYWKLAYLLDDEKQQQLYLRQHHLPISNDIAVRWLAGSGEQASRAISRLNGRTLPKRFVELMAMQPSLWSRLVEACQELPYFPEGMEKELLKRAKTSDIVSSRQIACLLRHAEPNEDWRKWLLIATKDQRRTFFKALSANPHLSVKRWLMKTTLLELNAVDGVSAFELDPVIPDMMTVVMMSGPLPGISTMIQMGLEHSDSRIRKHSLDLLCNEPQGYLEPLAKVMLNRWVVAYQSNDDYLNKIERLQRAYPELLDLEHLVQMVRPAQQTNLL</sequence>
<dbReference type="PANTHER" id="PTHR16026:SF0">
    <property type="entry name" value="CARTILAGE ACIDIC PROTEIN 1"/>
    <property type="match status" value="1"/>
</dbReference>
<dbReference type="InterPro" id="IPR013517">
    <property type="entry name" value="FG-GAP"/>
</dbReference>
<dbReference type="InterPro" id="IPR011989">
    <property type="entry name" value="ARM-like"/>
</dbReference>
<evidence type="ECO:0000256" key="1">
    <source>
        <dbReference type="ARBA" id="ARBA00022729"/>
    </source>
</evidence>
<dbReference type="Gene3D" id="2.130.10.130">
    <property type="entry name" value="Integrin alpha, N-terminal"/>
    <property type="match status" value="1"/>
</dbReference>
<dbReference type="InterPro" id="IPR027039">
    <property type="entry name" value="Crtac1"/>
</dbReference>
<evidence type="ECO:0000313" key="3">
    <source>
        <dbReference type="Proteomes" id="UP000094936"/>
    </source>
</evidence>
<dbReference type="STRING" id="1080227.A8L45_08825"/>
<keyword evidence="3" id="KW-1185">Reference proteome</keyword>